<protein>
    <submittedName>
        <fullName evidence="4">Nitric oxide reductase-like protein</fullName>
    </submittedName>
</protein>
<keyword evidence="1" id="KW-0547">Nucleotide-binding</keyword>
<evidence type="ECO:0000313" key="5">
    <source>
        <dbReference type="Proteomes" id="UP000017184"/>
    </source>
</evidence>
<dbReference type="PANTHER" id="PTHR48103:SF2">
    <property type="entry name" value="MIDASIN"/>
    <property type="match status" value="1"/>
</dbReference>
<keyword evidence="2" id="KW-0067">ATP-binding</keyword>
<dbReference type="GO" id="GO:0005524">
    <property type="term" value="F:ATP binding"/>
    <property type="evidence" value="ECO:0007669"/>
    <property type="project" value="UniProtKB-KW"/>
</dbReference>
<dbReference type="OrthoDB" id="9808317at2"/>
<dbReference type="InterPro" id="IPR027417">
    <property type="entry name" value="P-loop_NTPase"/>
</dbReference>
<sequence length="934" mass="101770">MKLKIVSSDNALAIEVGANLEAASCKVSLDNASGGYHFWVRDGLSLGETQAIRKAIAPFDPPVATDATLADNGLDALLCLGFESDVSFSRFDIPIACAAQDVAADIADELHRIGFSAKLIEPAWPEQDIVSFGSDVPLFLRHRILWLLRQRDISPRQASGGVSNNAIGLVLRTSCAVAQAKRLFPVVVHCDDPTVMAHLQAEGLAGFKVVPSLKQPKSRFQLGLGPLRSPEFAAERVALEHAILEILKADGVDLGRHPLKIKASKDLDIPVVAKCELHLPIAAWRNQQLRPYTGDSPDRFDIELLTDCAEAVAPLAAQLQTQGFTVVERPLPVAEASAGFQVIWAMAELCPQQKQRIGDTLRLFIQGNTLPAGYRLVEHKGEAKEAVVRIKLPMGAALAGTLPDRRGAGYDFKLNCEQPEGWEETLGTLRTWGFDEFQTDTSAPMSIKMGRGATIRYGGAPRDLLEEIANLFRQEGIAIKLEKDWSDHDNDIWVEVDTHPSHVAGKKPEPKPVSLLAASKLPLPPPDVQLGKAIEVGGDVVRLGAYRLPSRADVPLDHPLLIDVDTKSFCLDTPTLATLEHLAASVHLREPVLLEGDTSTSKTSSILYLAKMLNQPVIRLNLNGQTDTGELIGRYVPAESGGWRWEDGAVPKAMRQGYWLLMDEVNLAEPQVLERLNPIMERSPSLLMSEHDGSLLAGEDVHADFRVLATMNPAEFAGRSTLSPAWRDRFGGYRFCPVPDEQDYLAMLRYWVAGEQPAVLMGGAWVRGDSCGTPPYGALAELPGIDGALLSLARFHMSMIGVSGRDGDSAAKLGARRKERHVFTRRGLFLVLDFLVDQLAKTAAEAFSLGNAIEQAITRYYVNRMDSPADRETVRALQEANGLTAVLIVQAQQRAAQAEAHALHSQRARLVATLKARAEQLQGDEDAASDREAA</sequence>
<reference evidence="4 5" key="1">
    <citation type="journal article" date="2013" name="Genome Biol.">
        <title>Genomic analysis reveals key aspects of prokaryotic symbiosis in the phototrophic consortium "Chlorochromatium aggregatum".</title>
        <authorList>
            <person name="Liu Z."/>
            <person name="Muller J."/>
            <person name="Li T."/>
            <person name="Alvey R.M."/>
            <person name="Vogl K."/>
            <person name="Frigaard N.U."/>
            <person name="Rockwell N.C."/>
            <person name="Boyd E.S."/>
            <person name="Tomsho L.P."/>
            <person name="Schuster S.C."/>
            <person name="Henke P."/>
            <person name="Rohde M."/>
            <person name="Overmann J."/>
            <person name="Bryant D.A."/>
        </authorList>
    </citation>
    <scope>NUCLEOTIDE SEQUENCE [LARGE SCALE GENOMIC DNA]</scope>
    <source>
        <strain evidence="4">CR</strain>
    </source>
</reference>
<dbReference type="InterPro" id="IPR011704">
    <property type="entry name" value="ATPase_dyneun-rel_AAA"/>
</dbReference>
<dbReference type="HOGENOM" id="CLU_313468_0_0_4"/>
<evidence type="ECO:0000256" key="1">
    <source>
        <dbReference type="ARBA" id="ARBA00022741"/>
    </source>
</evidence>
<dbReference type="Pfam" id="PF07728">
    <property type="entry name" value="AAA_5"/>
    <property type="match status" value="1"/>
</dbReference>
<dbReference type="Gene3D" id="3.40.50.300">
    <property type="entry name" value="P-loop containing nucleotide triphosphate hydrolases"/>
    <property type="match status" value="1"/>
</dbReference>
<keyword evidence="5" id="KW-1185">Reference proteome</keyword>
<dbReference type="EMBL" id="CP004885">
    <property type="protein sequence ID" value="AGX87752.1"/>
    <property type="molecule type" value="Genomic_DNA"/>
</dbReference>
<dbReference type="GO" id="GO:0000027">
    <property type="term" value="P:ribosomal large subunit assembly"/>
    <property type="evidence" value="ECO:0007669"/>
    <property type="project" value="TreeGrafter"/>
</dbReference>
<dbReference type="Proteomes" id="UP000017184">
    <property type="component" value="Chromosome"/>
</dbReference>
<evidence type="ECO:0000313" key="4">
    <source>
        <dbReference type="EMBL" id="AGX87752.1"/>
    </source>
</evidence>
<name>U5N8M2_9BURK</name>
<dbReference type="SUPFAM" id="SSF52540">
    <property type="entry name" value="P-loop containing nucleoside triphosphate hydrolases"/>
    <property type="match status" value="1"/>
</dbReference>
<dbReference type="KEGG" id="cbx:Cenrod_1667"/>
<accession>U5N8M2</accession>
<dbReference type="AlphaFoldDB" id="U5N8M2"/>
<dbReference type="GO" id="GO:0030687">
    <property type="term" value="C:preribosome, large subunit precursor"/>
    <property type="evidence" value="ECO:0007669"/>
    <property type="project" value="TreeGrafter"/>
</dbReference>
<dbReference type="eggNOG" id="COG5271">
    <property type="taxonomic scope" value="Bacteria"/>
</dbReference>
<evidence type="ECO:0000259" key="3">
    <source>
        <dbReference type="Pfam" id="PF07728"/>
    </source>
</evidence>
<organism evidence="4 5">
    <name type="scientific">Candidatus Symbiobacter mobilis CR</name>
    <dbReference type="NCBI Taxonomy" id="946483"/>
    <lineage>
        <taxon>Bacteria</taxon>
        <taxon>Pseudomonadati</taxon>
        <taxon>Pseudomonadota</taxon>
        <taxon>Betaproteobacteria</taxon>
        <taxon>Burkholderiales</taxon>
        <taxon>Comamonadaceae</taxon>
    </lineage>
</organism>
<dbReference type="RefSeq" id="WP_022773781.1">
    <property type="nucleotide sequence ID" value="NC_022576.1"/>
</dbReference>
<proteinExistence type="predicted"/>
<evidence type="ECO:0000256" key="2">
    <source>
        <dbReference type="ARBA" id="ARBA00022840"/>
    </source>
</evidence>
<feature type="domain" description="ATPase dynein-related AAA" evidence="3">
    <location>
        <begin position="591"/>
        <end position="730"/>
    </location>
</feature>
<dbReference type="STRING" id="946483.Cenrod_1667"/>
<dbReference type="PANTHER" id="PTHR48103">
    <property type="entry name" value="MIDASIN-RELATED"/>
    <property type="match status" value="1"/>
</dbReference>
<gene>
    <name evidence="4" type="ORF">Cenrod_1667</name>
</gene>
<dbReference type="GO" id="GO:0016887">
    <property type="term" value="F:ATP hydrolysis activity"/>
    <property type="evidence" value="ECO:0007669"/>
    <property type="project" value="InterPro"/>
</dbReference>